<name>A0A0F3MMQ4_9RICK</name>
<protein>
    <submittedName>
        <fullName evidence="1">Uncharacterized protein</fullName>
    </submittedName>
</protein>
<dbReference type="Proteomes" id="UP000033616">
    <property type="component" value="Unassembled WGS sequence"/>
</dbReference>
<dbReference type="AlphaFoldDB" id="A0A0F3MMQ4"/>
<proteinExistence type="predicted"/>
<comment type="caution">
    <text evidence="1">The sequence shown here is derived from an EMBL/GenBank/DDBJ whole genome shotgun (WGS) entry which is preliminary data.</text>
</comment>
<organism evidence="1 2">
    <name type="scientific">Orientia chuto str. Dubai</name>
    <dbReference type="NCBI Taxonomy" id="1359168"/>
    <lineage>
        <taxon>Bacteria</taxon>
        <taxon>Pseudomonadati</taxon>
        <taxon>Pseudomonadota</taxon>
        <taxon>Alphaproteobacteria</taxon>
        <taxon>Rickettsiales</taxon>
        <taxon>Rickettsiaceae</taxon>
        <taxon>Rickettsieae</taxon>
        <taxon>Orientia</taxon>
    </lineage>
</organism>
<dbReference type="EMBL" id="LANP01000006">
    <property type="protein sequence ID" value="KJV56737.1"/>
    <property type="molecule type" value="Genomic_DNA"/>
</dbReference>
<evidence type="ECO:0000313" key="1">
    <source>
        <dbReference type="EMBL" id="KJV56737.1"/>
    </source>
</evidence>
<evidence type="ECO:0000313" key="2">
    <source>
        <dbReference type="Proteomes" id="UP000033616"/>
    </source>
</evidence>
<reference evidence="1 2" key="1">
    <citation type="submission" date="2015-02" db="EMBL/GenBank/DDBJ databases">
        <title>Genome Sequencing of Rickettsiales.</title>
        <authorList>
            <person name="Daugherty S.C."/>
            <person name="Su Q."/>
            <person name="Abolude K."/>
            <person name="Beier-Sexton M."/>
            <person name="Carlyon J.A."/>
            <person name="Carter R."/>
            <person name="Day N.P."/>
            <person name="Dumler S.J."/>
            <person name="Dyachenko V."/>
            <person name="Godinez A."/>
            <person name="Kurtti T.J."/>
            <person name="Lichay M."/>
            <person name="Mullins K.E."/>
            <person name="Ott S."/>
            <person name="Pappas-Brown V."/>
            <person name="Paris D.H."/>
            <person name="Patel P."/>
            <person name="Richards A.L."/>
            <person name="Sadzewicz L."/>
            <person name="Sears K."/>
            <person name="Seidman D."/>
            <person name="Sengamalay N."/>
            <person name="Stenos J."/>
            <person name="Tallon L.J."/>
            <person name="Vincent G."/>
            <person name="Fraser C.M."/>
            <person name="Munderloh U."/>
            <person name="Dunning-Hotopp J.C."/>
        </authorList>
    </citation>
    <scope>NUCLEOTIDE SEQUENCE [LARGE SCALE GENOMIC DNA]</scope>
    <source>
        <strain evidence="1 2">Fuller</strain>
    </source>
</reference>
<dbReference type="PATRIC" id="fig|1359168.3.peg.1094"/>
<accession>A0A0F3MMQ4</accession>
<sequence length="62" mass="7046">MQNISFGLGGIRRALREVNKICIIILINIEFNINLLVTCCLNKTTKPSISTKFYNSKLRCQS</sequence>
<keyword evidence="2" id="KW-1185">Reference proteome</keyword>
<gene>
    <name evidence="1" type="ORF">OCHUTO_0337</name>
</gene>